<dbReference type="InterPro" id="IPR029062">
    <property type="entry name" value="Class_I_gatase-like"/>
</dbReference>
<comment type="caution">
    <text evidence="3">The sequence shown here is derived from an EMBL/GenBank/DDBJ whole genome shotgun (WGS) entry which is preliminary data.</text>
</comment>
<dbReference type="InterPro" id="IPR046540">
    <property type="entry name" value="DMFA2_C"/>
</dbReference>
<organism evidence="3 4">
    <name type="scientific">Leucobacter chromiisoli</name>
    <dbReference type="NCBI Taxonomy" id="2796471"/>
    <lineage>
        <taxon>Bacteria</taxon>
        <taxon>Bacillati</taxon>
        <taxon>Actinomycetota</taxon>
        <taxon>Actinomycetes</taxon>
        <taxon>Micrococcales</taxon>
        <taxon>Microbacteriaceae</taxon>
        <taxon>Leucobacter</taxon>
    </lineage>
</organism>
<evidence type="ECO:0008006" key="5">
    <source>
        <dbReference type="Google" id="ProtNLM"/>
    </source>
</evidence>
<dbReference type="Pfam" id="PF26354">
    <property type="entry name" value="DMF_alpha"/>
    <property type="match status" value="1"/>
</dbReference>
<evidence type="ECO:0000259" key="2">
    <source>
        <dbReference type="Pfam" id="PF26354"/>
    </source>
</evidence>
<evidence type="ECO:0000313" key="3">
    <source>
        <dbReference type="EMBL" id="MBK0418787.1"/>
    </source>
</evidence>
<accession>A0A934UVC1</accession>
<keyword evidence="4" id="KW-1185">Reference proteome</keyword>
<dbReference type="RefSeq" id="WP_200114937.1">
    <property type="nucleotide sequence ID" value="NZ_JAEHOH010000009.1"/>
</dbReference>
<feature type="domain" description="N,N-dimethylformamidase alpha subunit" evidence="2">
    <location>
        <begin position="12"/>
        <end position="116"/>
    </location>
</feature>
<evidence type="ECO:0000313" key="4">
    <source>
        <dbReference type="Proteomes" id="UP000608530"/>
    </source>
</evidence>
<dbReference type="InterPro" id="IPR058713">
    <property type="entry name" value="DMF_alpha_dom"/>
</dbReference>
<dbReference type="AlphaFoldDB" id="A0A934UVC1"/>
<dbReference type="EMBL" id="JAEHOH010000009">
    <property type="protein sequence ID" value="MBK0418787.1"/>
    <property type="molecule type" value="Genomic_DNA"/>
</dbReference>
<evidence type="ECO:0000259" key="1">
    <source>
        <dbReference type="Pfam" id="PF20254"/>
    </source>
</evidence>
<dbReference type="SUPFAM" id="SSF52317">
    <property type="entry name" value="Class I glutamine amidotransferase-like"/>
    <property type="match status" value="1"/>
</dbReference>
<sequence length="878" mass="96576">MAAHTERNREAEVYEHFLRRARDRFGELLTPELIEEHRRDPLGEKSPALLHLLDFMRQAPIPGKLAVYAIKPREEYQIIRLSGVSGVPNDTRDPRRFATEEEALHEVFLRRLGELGLISHEEPDPADPSWPATSEAHVIGYTDRLDARPGESVEVFLSADHPTEVRAELVSLGFGEPTGEVRERVVSDLGIVPVQPQETVLGSSATSGRLGELYEDADVLALTVMPTAPQRDGQLIAGQRDEAGDGWGLLLSSGRVRLSVFKAGRETPVCESEGRLARGFWYSIAVGFGSSRASIAIRPVRSRATLGNTTAADVGETLRGTAGARLLPEPLHFAAWPDVGLRAAFDGRIETPFLAEGAGPEGAGAEEVAERRAAHEHARDLPAAHVVWDPAASLASGVLRSQTIPAFRRSDAEWGPAPQWDALCRNTPTWGVRSSSWDTTEEDFARRPQQWAAVHFHSDDIDDAGWDRATVVELPDDLSSGAYAVRLSGAETETERLPLFVEPLRSERTVAVIIPTASYLAYANDHPGTQAQMAQATASRTPVLMEGDLFMQDHPELGRSCYDEHLDGTGVGFASLRRPLLNMRPTHRYHVGAWQLPADLHLLSWLNDEGISYDVITDHTLHRLGAEALDGYDVVMTTSHSEYYSTRMLDAVESYIDEGGRFMYLGANGFYWRVAFDPDRPWVMELRRGENGSRAWQSKPGEHYHVFTGERGGLWANLGRTTNSVFGVGFSAQGFDGAGWYRKLDDAEDPRATFIFEGVEAETFGHIGDTGGAAGQEIDRYDLALGTPADTLLLATSEGLSEGYLRTVEEIHFLVAGTSANVDHQVRADMTYFVNSRGGAVFSTGSIAWSMALGDDPGVSRITRNVITRFNSQEELEW</sequence>
<protein>
    <recommendedName>
        <fullName evidence="5">N,N-dimethylformamidase</fullName>
    </recommendedName>
</protein>
<name>A0A934UVC1_9MICO</name>
<gene>
    <name evidence="3" type="ORF">JD276_07040</name>
</gene>
<reference evidence="3" key="1">
    <citation type="submission" date="2020-12" db="EMBL/GenBank/DDBJ databases">
        <title>Leucobacter sp. CAS1, isolated from Chromium sludge.</title>
        <authorList>
            <person name="Xu Z."/>
        </authorList>
    </citation>
    <scope>NUCLEOTIDE SEQUENCE</scope>
    <source>
        <strain evidence="3">CSA1</strain>
    </source>
</reference>
<proteinExistence type="predicted"/>
<feature type="domain" description="N,N-dimethylformamidase beta subunit-like C-terminal" evidence="1">
    <location>
        <begin position="439"/>
        <end position="854"/>
    </location>
</feature>
<dbReference type="Proteomes" id="UP000608530">
    <property type="component" value="Unassembled WGS sequence"/>
</dbReference>
<dbReference type="Pfam" id="PF20254">
    <property type="entry name" value="DMFA2_C"/>
    <property type="match status" value="1"/>
</dbReference>